<evidence type="ECO:0000256" key="1">
    <source>
        <dbReference type="ARBA" id="ARBA00004651"/>
    </source>
</evidence>
<feature type="transmembrane region" description="Helical" evidence="11">
    <location>
        <begin position="45"/>
        <end position="66"/>
    </location>
</feature>
<feature type="transmembrane region" description="Helical" evidence="11">
    <location>
        <begin position="96"/>
        <end position="116"/>
    </location>
</feature>
<dbReference type="Pfam" id="PF02653">
    <property type="entry name" value="BPD_transp_2"/>
    <property type="match status" value="1"/>
</dbReference>
<dbReference type="GO" id="GO:0022857">
    <property type="term" value="F:transmembrane transporter activity"/>
    <property type="evidence" value="ECO:0007669"/>
    <property type="project" value="InterPro"/>
</dbReference>
<keyword evidence="13" id="KW-1185">Reference proteome</keyword>
<dbReference type="AlphaFoldDB" id="A0A1I0ILV1"/>
<feature type="transmembrane region" description="Helical" evidence="11">
    <location>
        <begin position="249"/>
        <end position="277"/>
    </location>
</feature>
<evidence type="ECO:0000256" key="9">
    <source>
        <dbReference type="ARBA" id="ARBA00025439"/>
    </source>
</evidence>
<comment type="subcellular location">
    <subcellularLocation>
        <location evidence="1">Cell membrane</location>
        <topology evidence="1">Multi-pass membrane protein</topology>
    </subcellularLocation>
</comment>
<reference evidence="12 13" key="1">
    <citation type="submission" date="2016-10" db="EMBL/GenBank/DDBJ databases">
        <authorList>
            <person name="de Groot N.N."/>
        </authorList>
    </citation>
    <scope>NUCLEOTIDE SEQUENCE [LARGE SCALE GENOMIC DNA]</scope>
    <source>
        <strain evidence="12 13">DSM 17862</strain>
    </source>
</reference>
<evidence type="ECO:0000256" key="2">
    <source>
        <dbReference type="ARBA" id="ARBA00011262"/>
    </source>
</evidence>
<dbReference type="GO" id="GO:0005886">
    <property type="term" value="C:plasma membrane"/>
    <property type="evidence" value="ECO:0007669"/>
    <property type="project" value="UniProtKB-SubCell"/>
</dbReference>
<keyword evidence="7 11" id="KW-1133">Transmembrane helix</keyword>
<protein>
    <recommendedName>
        <fullName evidence="10">Autoinducer 2 import system permease protein LsrD</fullName>
    </recommendedName>
</protein>
<dbReference type="EMBL" id="FOHO01000017">
    <property type="protein sequence ID" value="SET97364.1"/>
    <property type="molecule type" value="Genomic_DNA"/>
</dbReference>
<evidence type="ECO:0000256" key="4">
    <source>
        <dbReference type="ARBA" id="ARBA00022475"/>
    </source>
</evidence>
<evidence type="ECO:0000313" key="13">
    <source>
        <dbReference type="Proteomes" id="UP000199180"/>
    </source>
</evidence>
<keyword evidence="5" id="KW-0997">Cell inner membrane</keyword>
<feature type="transmembrane region" description="Helical" evidence="11">
    <location>
        <begin position="121"/>
        <end position="139"/>
    </location>
</feature>
<keyword evidence="3" id="KW-0813">Transport</keyword>
<name>A0A1I0ILV1_9RHOB</name>
<evidence type="ECO:0000256" key="11">
    <source>
        <dbReference type="SAM" id="Phobius"/>
    </source>
</evidence>
<feature type="transmembrane region" description="Helical" evidence="11">
    <location>
        <begin position="73"/>
        <end position="90"/>
    </location>
</feature>
<evidence type="ECO:0000256" key="7">
    <source>
        <dbReference type="ARBA" id="ARBA00022989"/>
    </source>
</evidence>
<accession>A0A1I0ILV1</accession>
<dbReference type="STRING" id="364199.SAMN04489858_11714"/>
<evidence type="ECO:0000256" key="3">
    <source>
        <dbReference type="ARBA" id="ARBA00022448"/>
    </source>
</evidence>
<organism evidence="12 13">
    <name type="scientific">Paracoccus homiensis</name>
    <dbReference type="NCBI Taxonomy" id="364199"/>
    <lineage>
        <taxon>Bacteria</taxon>
        <taxon>Pseudomonadati</taxon>
        <taxon>Pseudomonadota</taxon>
        <taxon>Alphaproteobacteria</taxon>
        <taxon>Rhodobacterales</taxon>
        <taxon>Paracoccaceae</taxon>
        <taxon>Paracoccus</taxon>
    </lineage>
</organism>
<gene>
    <name evidence="12" type="ORF">SAMN04489858_11714</name>
</gene>
<evidence type="ECO:0000256" key="5">
    <source>
        <dbReference type="ARBA" id="ARBA00022519"/>
    </source>
</evidence>
<evidence type="ECO:0000256" key="10">
    <source>
        <dbReference type="ARBA" id="ARBA00039381"/>
    </source>
</evidence>
<feature type="transmembrane region" description="Helical" evidence="11">
    <location>
        <begin position="208"/>
        <end position="229"/>
    </location>
</feature>
<dbReference type="CDD" id="cd06579">
    <property type="entry name" value="TM_PBP1_transp_AraH_like"/>
    <property type="match status" value="1"/>
</dbReference>
<dbReference type="Proteomes" id="UP000199180">
    <property type="component" value="Unassembled WGS sequence"/>
</dbReference>
<dbReference type="InterPro" id="IPR001851">
    <property type="entry name" value="ABC_transp_permease"/>
</dbReference>
<evidence type="ECO:0000256" key="6">
    <source>
        <dbReference type="ARBA" id="ARBA00022692"/>
    </source>
</evidence>
<keyword evidence="6 11" id="KW-0812">Transmembrane</keyword>
<comment type="function">
    <text evidence="9">Part of the ABC transporter complex LsrABCD involved in autoinducer 2 (AI-2) import. Probably responsible for the translocation of the substrate across the membrane.</text>
</comment>
<evidence type="ECO:0000313" key="12">
    <source>
        <dbReference type="EMBL" id="SET97364.1"/>
    </source>
</evidence>
<dbReference type="OrthoDB" id="192433at2"/>
<feature type="transmembrane region" description="Helical" evidence="11">
    <location>
        <begin position="159"/>
        <end position="179"/>
    </location>
</feature>
<evidence type="ECO:0000256" key="8">
    <source>
        <dbReference type="ARBA" id="ARBA00023136"/>
    </source>
</evidence>
<keyword evidence="8 11" id="KW-0472">Membrane</keyword>
<dbReference type="PANTHER" id="PTHR32196:SF71">
    <property type="entry name" value="AUTOINDUCER 2 IMPORT SYSTEM PERMEASE PROTEIN LSRD"/>
    <property type="match status" value="1"/>
</dbReference>
<dbReference type="PANTHER" id="PTHR32196">
    <property type="entry name" value="ABC TRANSPORTER PERMEASE PROTEIN YPHD-RELATED-RELATED"/>
    <property type="match status" value="1"/>
</dbReference>
<feature type="transmembrane region" description="Helical" evidence="11">
    <location>
        <begin position="20"/>
        <end position="39"/>
    </location>
</feature>
<keyword evidence="4" id="KW-1003">Cell membrane</keyword>
<sequence>MTRLRFRTAQYRSRNAVGPFVVLLPLVIAGLVAFLAPGFSSSENLFNLFPQATPLLILSLGLMFPVIAGGIDISNGALVSVLAAILVSYGQANGMAIAIVVTLLTGLANGIGVTYFRVHPIVMTLGVMIVFSGATPLILPDAAGQIKTFLAPLTRSTVFGLPVAIIWCAVGIGFTWFVLSRTAIGTRIYAIGANENAVWLSGISSRRIVIACYMLSSMSALMAAMFIVGRVGSTTANIGEPLILNSITAVAIGGVLLSGGVGSVVGVVCGVAALTFVNNGMNHLSVDPFLQRVVTGAILLVAIGFQKREEIGV</sequence>
<proteinExistence type="predicted"/>
<comment type="subunit">
    <text evidence="2">The complex is composed of two ATP-binding proteins (LsrA), two transmembrane proteins (LsrC and LsrD) and a solute-binding protein (LsrB).</text>
</comment>
<dbReference type="RefSeq" id="WP_090737317.1">
    <property type="nucleotide sequence ID" value="NZ_FOHO01000017.1"/>
</dbReference>